<evidence type="ECO:0000256" key="4">
    <source>
        <dbReference type="ARBA" id="ARBA00023136"/>
    </source>
</evidence>
<gene>
    <name evidence="8" type="ORF">HK097_006233</name>
</gene>
<evidence type="ECO:0000256" key="3">
    <source>
        <dbReference type="ARBA" id="ARBA00022989"/>
    </source>
</evidence>
<dbReference type="AlphaFoldDB" id="A0AAD5SEZ8"/>
<dbReference type="Proteomes" id="UP001212841">
    <property type="component" value="Unassembled WGS sequence"/>
</dbReference>
<dbReference type="EMBL" id="JADGJD010000292">
    <property type="protein sequence ID" value="KAJ3052466.1"/>
    <property type="molecule type" value="Genomic_DNA"/>
</dbReference>
<name>A0AAD5SEZ8_9FUNG</name>
<proteinExistence type="predicted"/>
<reference evidence="8" key="1">
    <citation type="submission" date="2020-05" db="EMBL/GenBank/DDBJ databases">
        <title>Phylogenomic resolution of chytrid fungi.</title>
        <authorList>
            <person name="Stajich J.E."/>
            <person name="Amses K."/>
            <person name="Simmons R."/>
            <person name="Seto K."/>
            <person name="Myers J."/>
            <person name="Bonds A."/>
            <person name="Quandt C.A."/>
            <person name="Barry K."/>
            <person name="Liu P."/>
            <person name="Grigoriev I."/>
            <person name="Longcore J.E."/>
            <person name="James T.Y."/>
        </authorList>
    </citation>
    <scope>NUCLEOTIDE SEQUENCE</scope>
    <source>
        <strain evidence="8">JEL0318</strain>
    </source>
</reference>
<feature type="region of interest" description="Disordered" evidence="5">
    <location>
        <begin position="27"/>
        <end position="122"/>
    </location>
</feature>
<feature type="transmembrane region" description="Helical" evidence="6">
    <location>
        <begin position="132"/>
        <end position="155"/>
    </location>
</feature>
<evidence type="ECO:0000256" key="1">
    <source>
        <dbReference type="ARBA" id="ARBA00004167"/>
    </source>
</evidence>
<keyword evidence="4 6" id="KW-0472">Membrane</keyword>
<feature type="chain" id="PRO_5042021936" evidence="7">
    <location>
        <begin position="24"/>
        <end position="364"/>
    </location>
</feature>
<evidence type="ECO:0000313" key="9">
    <source>
        <dbReference type="Proteomes" id="UP001212841"/>
    </source>
</evidence>
<feature type="compositionally biased region" description="Low complexity" evidence="5">
    <location>
        <begin position="101"/>
        <end position="119"/>
    </location>
</feature>
<dbReference type="InterPro" id="IPR051694">
    <property type="entry name" value="Immunoregulatory_rcpt-like"/>
</dbReference>
<dbReference type="PANTHER" id="PTHR15549">
    <property type="entry name" value="PAIRED IMMUNOGLOBULIN-LIKE TYPE 2 RECEPTOR"/>
    <property type="match status" value="1"/>
</dbReference>
<dbReference type="GO" id="GO:0071944">
    <property type="term" value="C:cell periphery"/>
    <property type="evidence" value="ECO:0007669"/>
    <property type="project" value="UniProtKB-ARBA"/>
</dbReference>
<feature type="compositionally biased region" description="Polar residues" evidence="5">
    <location>
        <begin position="82"/>
        <end position="100"/>
    </location>
</feature>
<sequence>MRRHQRFCLLLLLVAAYLGIAFGQATSPSVPTSTSVLPPSTTTTAVLTTNPPTSSSVGVPSSASLSPTTTNAPTTSEPTSSIRTTAAPTNDQQTASRITHTISITTNSPSPSPTSNTTIGAGGSRTITQTPIIIAAVVCGVIGLGLLIFCLTVAVNRGWCFRSRTDAKDLMLDFNNPDTHANWRHSRTINNGPVDANGYLVDDDGGAVVRKHSHNLYGTGGGDVMRKPSYMAYPQPYGAAPSEGQITLPKIGTLPPQVSNTFARTSNFGEYNWGTNNRTSMMYSRDSMVGGLQYHTAPVPPAPAAYSNYPYPPQQLYPVPEYPMQNVPLDDGPYGSDMNSAVSANTVPEDSMQTVREQSNRPNV</sequence>
<evidence type="ECO:0000256" key="6">
    <source>
        <dbReference type="SAM" id="Phobius"/>
    </source>
</evidence>
<protein>
    <submittedName>
        <fullName evidence="8">Uncharacterized protein</fullName>
    </submittedName>
</protein>
<feature type="compositionally biased region" description="Low complexity" evidence="5">
    <location>
        <begin position="27"/>
        <end position="81"/>
    </location>
</feature>
<comment type="caution">
    <text evidence="8">The sequence shown here is derived from an EMBL/GenBank/DDBJ whole genome shotgun (WGS) entry which is preliminary data.</text>
</comment>
<evidence type="ECO:0000256" key="7">
    <source>
        <dbReference type="SAM" id="SignalP"/>
    </source>
</evidence>
<keyword evidence="3 6" id="KW-1133">Transmembrane helix</keyword>
<keyword evidence="7" id="KW-0732">Signal</keyword>
<accession>A0AAD5SEZ8</accession>
<evidence type="ECO:0000313" key="8">
    <source>
        <dbReference type="EMBL" id="KAJ3052466.1"/>
    </source>
</evidence>
<keyword evidence="9" id="KW-1185">Reference proteome</keyword>
<keyword evidence="2 6" id="KW-0812">Transmembrane</keyword>
<comment type="subcellular location">
    <subcellularLocation>
        <location evidence="1">Membrane</location>
        <topology evidence="1">Single-pass membrane protein</topology>
    </subcellularLocation>
</comment>
<dbReference type="GO" id="GO:0016020">
    <property type="term" value="C:membrane"/>
    <property type="evidence" value="ECO:0007669"/>
    <property type="project" value="UniProtKB-SubCell"/>
</dbReference>
<evidence type="ECO:0000256" key="5">
    <source>
        <dbReference type="SAM" id="MobiDB-lite"/>
    </source>
</evidence>
<evidence type="ECO:0000256" key="2">
    <source>
        <dbReference type="ARBA" id="ARBA00022692"/>
    </source>
</evidence>
<feature type="signal peptide" evidence="7">
    <location>
        <begin position="1"/>
        <end position="23"/>
    </location>
</feature>
<feature type="compositionally biased region" description="Polar residues" evidence="5">
    <location>
        <begin position="337"/>
        <end position="364"/>
    </location>
</feature>
<feature type="region of interest" description="Disordered" evidence="5">
    <location>
        <begin position="328"/>
        <end position="364"/>
    </location>
</feature>
<organism evidence="8 9">
    <name type="scientific">Rhizophlyctis rosea</name>
    <dbReference type="NCBI Taxonomy" id="64517"/>
    <lineage>
        <taxon>Eukaryota</taxon>
        <taxon>Fungi</taxon>
        <taxon>Fungi incertae sedis</taxon>
        <taxon>Chytridiomycota</taxon>
        <taxon>Chytridiomycota incertae sedis</taxon>
        <taxon>Chytridiomycetes</taxon>
        <taxon>Rhizophlyctidales</taxon>
        <taxon>Rhizophlyctidaceae</taxon>
        <taxon>Rhizophlyctis</taxon>
    </lineage>
</organism>